<sequence>MQARKNRILAELSAHLPSGKRAWIIGSVFSISLFGVVAATATAPDASPPFALETVVEPLQLSPVAPGADSALPYIYDERVQPGDTLQSIFRRLNIDDPEAFAFFTGDELGKQAIRYLRSGRAVTAMVQADGRLLSLSLPTSRGAGRITLERDGERLAVRDGMAEAPEVVVEMRSGTIQHSLYGATDAIGLPDSIANKLAELFGTEINFHTDLRRGDSFSVVYETLYQEGSPVRTGKVLAAEFVNQGRRHAVVLFRAPDGGENYYTADGRSLRQAFLRSPLEFSRVTSGFGRRMHPIHKNWRTHAGVDFAAPTGTPVKATSDGTVSFVGNQRGYGNIIILQHRDRYSTAYAHLNGFARGLKRGDRVNQGDVIGFVGMTGWATGPHLHYEVRINNVAQDPMRIALPKAQPLNAQELTVFRTQTQPLVERLALLNRIEVSALR</sequence>
<evidence type="ECO:0000256" key="6">
    <source>
        <dbReference type="ARBA" id="ARBA00023049"/>
    </source>
</evidence>
<keyword evidence="7" id="KW-0472">Membrane</keyword>
<dbReference type="Gene3D" id="3.10.450.350">
    <property type="match status" value="2"/>
</dbReference>
<evidence type="ECO:0000256" key="1">
    <source>
        <dbReference type="ARBA" id="ARBA00001947"/>
    </source>
</evidence>
<dbReference type="Pfam" id="PF01551">
    <property type="entry name" value="Peptidase_M23"/>
    <property type="match status" value="1"/>
</dbReference>
<name>A0A2T4IB46_9RHOO</name>
<dbReference type="Gene3D" id="2.70.70.10">
    <property type="entry name" value="Glucose Permease (Domain IIA)"/>
    <property type="match status" value="1"/>
</dbReference>
<keyword evidence="2" id="KW-0645">Protease</keyword>
<dbReference type="AlphaFoldDB" id="A0A2T4IB46"/>
<dbReference type="EMBL" id="PZKC01000024">
    <property type="protein sequence ID" value="PTD94989.1"/>
    <property type="molecule type" value="Genomic_DNA"/>
</dbReference>
<evidence type="ECO:0000313" key="10">
    <source>
        <dbReference type="Proteomes" id="UP000241193"/>
    </source>
</evidence>
<dbReference type="GO" id="GO:0046872">
    <property type="term" value="F:metal ion binding"/>
    <property type="evidence" value="ECO:0007669"/>
    <property type="project" value="UniProtKB-KW"/>
</dbReference>
<evidence type="ECO:0000256" key="3">
    <source>
        <dbReference type="ARBA" id="ARBA00022723"/>
    </source>
</evidence>
<reference evidence="9 10" key="1">
    <citation type="submission" date="2018-03" db="EMBL/GenBank/DDBJ databases">
        <authorList>
            <person name="Keele B.F."/>
        </authorList>
    </citation>
    <scope>NUCLEOTIDE SEQUENCE [LARGE SCALE GENOMIC DNA]</scope>
    <source>
        <strain evidence="9 10">D20</strain>
    </source>
</reference>
<dbReference type="GO" id="GO:0006508">
    <property type="term" value="P:proteolysis"/>
    <property type="evidence" value="ECO:0007669"/>
    <property type="project" value="UniProtKB-KW"/>
</dbReference>
<evidence type="ECO:0000256" key="4">
    <source>
        <dbReference type="ARBA" id="ARBA00022801"/>
    </source>
</evidence>
<keyword evidence="10" id="KW-1185">Reference proteome</keyword>
<protein>
    <submittedName>
        <fullName evidence="9">Peptidase M23</fullName>
    </submittedName>
</protein>
<dbReference type="PANTHER" id="PTHR21666:SF288">
    <property type="entry name" value="CELL DIVISION PROTEIN YTFB"/>
    <property type="match status" value="1"/>
</dbReference>
<organism evidence="9 10">
    <name type="scientific">Pseudothauera lacus</name>
    <dbReference type="NCBI Taxonomy" id="2136175"/>
    <lineage>
        <taxon>Bacteria</taxon>
        <taxon>Pseudomonadati</taxon>
        <taxon>Pseudomonadota</taxon>
        <taxon>Betaproteobacteria</taxon>
        <taxon>Rhodocyclales</taxon>
        <taxon>Zoogloeaceae</taxon>
        <taxon>Pseudothauera</taxon>
    </lineage>
</organism>
<dbReference type="PANTHER" id="PTHR21666">
    <property type="entry name" value="PEPTIDASE-RELATED"/>
    <property type="match status" value="1"/>
</dbReference>
<dbReference type="CDD" id="cd12797">
    <property type="entry name" value="M23_peptidase"/>
    <property type="match status" value="1"/>
</dbReference>
<dbReference type="InterPro" id="IPR016047">
    <property type="entry name" value="M23ase_b-sheet_dom"/>
</dbReference>
<reference evidence="9 10" key="2">
    <citation type="submission" date="2018-04" db="EMBL/GenBank/DDBJ databases">
        <title>Thauera lacus sp. nov., isolated from an saline lake in Inner Mongolia, China.</title>
        <authorList>
            <person name="Liang Q.-Y."/>
        </authorList>
    </citation>
    <scope>NUCLEOTIDE SEQUENCE [LARGE SCALE GENOMIC DNA]</scope>
    <source>
        <strain evidence="9 10">D20</strain>
    </source>
</reference>
<evidence type="ECO:0000256" key="2">
    <source>
        <dbReference type="ARBA" id="ARBA00022670"/>
    </source>
</evidence>
<comment type="caution">
    <text evidence="9">The sequence shown here is derived from an EMBL/GenBank/DDBJ whole genome shotgun (WGS) entry which is preliminary data.</text>
</comment>
<comment type="cofactor">
    <cofactor evidence="1">
        <name>Zn(2+)</name>
        <dbReference type="ChEBI" id="CHEBI:29105"/>
    </cofactor>
</comment>
<gene>
    <name evidence="9" type="ORF">C8261_16820</name>
</gene>
<keyword evidence="4" id="KW-0378">Hydrolase</keyword>
<evidence type="ECO:0000256" key="7">
    <source>
        <dbReference type="SAM" id="Phobius"/>
    </source>
</evidence>
<evidence type="ECO:0000256" key="5">
    <source>
        <dbReference type="ARBA" id="ARBA00022833"/>
    </source>
</evidence>
<keyword evidence="7" id="KW-1133">Transmembrane helix</keyword>
<dbReference type="InterPro" id="IPR050570">
    <property type="entry name" value="Cell_wall_metabolism_enzyme"/>
</dbReference>
<dbReference type="OrthoDB" id="9815245at2"/>
<dbReference type="Proteomes" id="UP000241193">
    <property type="component" value="Unassembled WGS sequence"/>
</dbReference>
<keyword evidence="5" id="KW-0862">Zinc</keyword>
<dbReference type="GO" id="GO:0004222">
    <property type="term" value="F:metalloendopeptidase activity"/>
    <property type="evidence" value="ECO:0007669"/>
    <property type="project" value="TreeGrafter"/>
</dbReference>
<dbReference type="SUPFAM" id="SSF51261">
    <property type="entry name" value="Duplicated hybrid motif"/>
    <property type="match status" value="1"/>
</dbReference>
<accession>A0A2T4IB46</accession>
<evidence type="ECO:0000313" key="9">
    <source>
        <dbReference type="EMBL" id="PTD94989.1"/>
    </source>
</evidence>
<feature type="transmembrane region" description="Helical" evidence="7">
    <location>
        <begin position="21"/>
        <end position="41"/>
    </location>
</feature>
<keyword evidence="6" id="KW-0482">Metalloprotease</keyword>
<proteinExistence type="predicted"/>
<feature type="domain" description="M23ase beta-sheet core" evidence="8">
    <location>
        <begin position="302"/>
        <end position="398"/>
    </location>
</feature>
<dbReference type="InterPro" id="IPR011055">
    <property type="entry name" value="Dup_hybrid_motif"/>
</dbReference>
<keyword evidence="7" id="KW-0812">Transmembrane</keyword>
<evidence type="ECO:0000259" key="8">
    <source>
        <dbReference type="Pfam" id="PF01551"/>
    </source>
</evidence>
<keyword evidence="3" id="KW-0479">Metal-binding</keyword>